<feature type="domain" description="AMP-binding enzyme C-terminal" evidence="6">
    <location>
        <begin position="534"/>
        <end position="605"/>
    </location>
</feature>
<dbReference type="Pfam" id="PF13193">
    <property type="entry name" value="AMP-binding_C"/>
    <property type="match status" value="1"/>
</dbReference>
<keyword evidence="2 8" id="KW-0436">Ligase</keyword>
<dbReference type="EC" id="6.2.1.16" evidence="8"/>
<dbReference type="PANTHER" id="PTHR42921:SF1">
    <property type="entry name" value="ACETOACETYL-COA SYNTHETASE"/>
    <property type="match status" value="1"/>
</dbReference>
<dbReference type="Proteomes" id="UP000549616">
    <property type="component" value="Unassembled WGS sequence"/>
</dbReference>
<dbReference type="Pfam" id="PF00501">
    <property type="entry name" value="AMP-binding"/>
    <property type="match status" value="1"/>
</dbReference>
<organism evidence="8 9">
    <name type="scientific">Amycolatopsis endophytica</name>
    <dbReference type="NCBI Taxonomy" id="860233"/>
    <lineage>
        <taxon>Bacteria</taxon>
        <taxon>Bacillati</taxon>
        <taxon>Actinomycetota</taxon>
        <taxon>Actinomycetes</taxon>
        <taxon>Pseudonocardiales</taxon>
        <taxon>Pseudonocardiaceae</taxon>
        <taxon>Amycolatopsis</taxon>
    </lineage>
</organism>
<name>A0A853BAT0_9PSEU</name>
<dbReference type="Pfam" id="PF16177">
    <property type="entry name" value="ACAS_N"/>
    <property type="match status" value="1"/>
</dbReference>
<dbReference type="Gene3D" id="3.40.50.12780">
    <property type="entry name" value="N-terminal domain of ligase-like"/>
    <property type="match status" value="1"/>
</dbReference>
<dbReference type="InterPro" id="IPR000873">
    <property type="entry name" value="AMP-dep_synth/lig_dom"/>
</dbReference>
<dbReference type="InterPro" id="IPR045851">
    <property type="entry name" value="AMP-bd_C_sf"/>
</dbReference>
<evidence type="ECO:0000259" key="7">
    <source>
        <dbReference type="Pfam" id="PF16177"/>
    </source>
</evidence>
<dbReference type="InterPro" id="IPR032387">
    <property type="entry name" value="ACAS_N"/>
</dbReference>
<dbReference type="PANTHER" id="PTHR42921">
    <property type="entry name" value="ACETOACETYL-COA SYNTHETASE"/>
    <property type="match status" value="1"/>
</dbReference>
<dbReference type="EMBL" id="JACCFK010000002">
    <property type="protein sequence ID" value="NYI91854.1"/>
    <property type="molecule type" value="Genomic_DNA"/>
</dbReference>
<dbReference type="AlphaFoldDB" id="A0A853BAT0"/>
<dbReference type="NCBIfam" id="TIGR01217">
    <property type="entry name" value="ac_ac_CoA_syn"/>
    <property type="match status" value="1"/>
</dbReference>
<dbReference type="RefSeq" id="WP_312861164.1">
    <property type="nucleotide sequence ID" value="NZ_JACCFK010000002.1"/>
</dbReference>
<dbReference type="GO" id="GO:0005524">
    <property type="term" value="F:ATP binding"/>
    <property type="evidence" value="ECO:0007669"/>
    <property type="project" value="UniProtKB-KW"/>
</dbReference>
<evidence type="ECO:0000259" key="5">
    <source>
        <dbReference type="Pfam" id="PF00501"/>
    </source>
</evidence>
<protein>
    <submittedName>
        <fullName evidence="8">Acetoacetyl-CoA synthetase</fullName>
        <ecNumber evidence="8">6.2.1.16</ecNumber>
    </submittedName>
</protein>
<dbReference type="InterPro" id="IPR005914">
    <property type="entry name" value="Acac_CoA_synth"/>
</dbReference>
<dbReference type="GO" id="GO:0030729">
    <property type="term" value="F:acetoacetate-CoA ligase activity"/>
    <property type="evidence" value="ECO:0007669"/>
    <property type="project" value="UniProtKB-EC"/>
</dbReference>
<evidence type="ECO:0000313" key="9">
    <source>
        <dbReference type="Proteomes" id="UP000549616"/>
    </source>
</evidence>
<evidence type="ECO:0000313" key="8">
    <source>
        <dbReference type="EMBL" id="NYI91854.1"/>
    </source>
</evidence>
<dbReference type="InterPro" id="IPR042099">
    <property type="entry name" value="ANL_N_sf"/>
</dbReference>
<accession>A0A853BAT0</accession>
<dbReference type="NCBIfam" id="NF002937">
    <property type="entry name" value="PRK03584.1"/>
    <property type="match status" value="1"/>
</dbReference>
<evidence type="ECO:0000256" key="2">
    <source>
        <dbReference type="ARBA" id="ARBA00022598"/>
    </source>
</evidence>
<evidence type="ECO:0000259" key="6">
    <source>
        <dbReference type="Pfam" id="PF13193"/>
    </source>
</evidence>
<evidence type="ECO:0000256" key="3">
    <source>
        <dbReference type="ARBA" id="ARBA00022741"/>
    </source>
</evidence>
<evidence type="ECO:0000256" key="4">
    <source>
        <dbReference type="ARBA" id="ARBA00022840"/>
    </source>
</evidence>
<proteinExistence type="inferred from homology"/>
<dbReference type="GO" id="GO:0006629">
    <property type="term" value="P:lipid metabolic process"/>
    <property type="evidence" value="ECO:0007669"/>
    <property type="project" value="InterPro"/>
</dbReference>
<keyword evidence="3" id="KW-0547">Nucleotide-binding</keyword>
<dbReference type="Gene3D" id="3.30.300.30">
    <property type="match status" value="1"/>
</dbReference>
<dbReference type="PROSITE" id="PS00455">
    <property type="entry name" value="AMP_BINDING"/>
    <property type="match status" value="1"/>
</dbReference>
<comment type="similarity">
    <text evidence="1">Belongs to the ATP-dependent AMP-binding enzyme family.</text>
</comment>
<keyword evidence="4" id="KW-0067">ATP-binding</keyword>
<sequence>MAIKKPGWVPTTTGAEKARITAFARAAGSRTGLPLDEDYRSLWKWSVDDPQEFWALVWDYFGLPERPAGGPVLVGDRMPDVAWFPGAELNFAAEVLQRRQADAVAVVTIDERFVPVELTWGELRRQVASVAATLRELGVTRGDRVVGYLPNGVEAVVALLATASLGAVWSLCGLDYAADAAVARLSQLDPAVLIAGATYVNAGRLIDRGADVEKLRASLPSLRATITLDGQAGTLAWDSAAGTADAPFEPVPVSFDHPLWVLFSSGTTGRPKGIVHGHGGVTLESRKIGGLHLNLRAGDRVFWHTTPSWMMWNFLVGTLLLGTTIVCFEGNPGHPDTGTLWRLAEQLDLTLLGTSPAYLAACRKNDTGPAGRRFGSLTTVGVTGSTFPADLQSWLSCQLGPHVQVASMSGGTDVCTAFAGPAPNVQARAGELSAPCLGVALDCYDDRGRPVRDEVGELVVRAPMPSMPLGFWDDHGKRRFRAAYFEHFPGVWRHGDWVTITGRGSVVIHGRSDATLNRHGIRMGSADITDPVESLPQVAEALVIGVEEGNGGYYMPMFVRLAEGYQLDQQLIDEIRATIRTRTSPRHVPDEIIAVPGIPHTRTGKKLEVPLKRLFRGEDAESVLDPASVDDPGLVAWYSRFASGRRAHVDGIHE</sequence>
<keyword evidence="9" id="KW-1185">Reference proteome</keyword>
<gene>
    <name evidence="8" type="ORF">HNR02_005229</name>
</gene>
<reference evidence="8 9" key="1">
    <citation type="submission" date="2020-07" db="EMBL/GenBank/DDBJ databases">
        <title>Sequencing the genomes of 1000 actinobacteria strains.</title>
        <authorList>
            <person name="Klenk H.-P."/>
        </authorList>
    </citation>
    <scope>NUCLEOTIDE SEQUENCE [LARGE SCALE GENOMIC DNA]</scope>
    <source>
        <strain evidence="8 9">DSM 104006</strain>
    </source>
</reference>
<comment type="caution">
    <text evidence="8">The sequence shown here is derived from an EMBL/GenBank/DDBJ whole genome shotgun (WGS) entry which is preliminary data.</text>
</comment>
<feature type="domain" description="AMP-dependent synthetase/ligase" evidence="5">
    <location>
        <begin position="98"/>
        <end position="463"/>
    </location>
</feature>
<dbReference type="InterPro" id="IPR020845">
    <property type="entry name" value="AMP-binding_CS"/>
</dbReference>
<dbReference type="SUPFAM" id="SSF56801">
    <property type="entry name" value="Acetyl-CoA synthetase-like"/>
    <property type="match status" value="1"/>
</dbReference>
<feature type="domain" description="Acetyl-coenzyme A synthetase N-terminal" evidence="7">
    <location>
        <begin position="39"/>
        <end position="93"/>
    </location>
</feature>
<evidence type="ECO:0000256" key="1">
    <source>
        <dbReference type="ARBA" id="ARBA00006432"/>
    </source>
</evidence>
<dbReference type="InterPro" id="IPR025110">
    <property type="entry name" value="AMP-bd_C"/>
</dbReference>